<evidence type="ECO:0000313" key="3">
    <source>
        <dbReference type="Proteomes" id="UP001066276"/>
    </source>
</evidence>
<name>A0AAV7RZK0_PLEWA</name>
<feature type="compositionally biased region" description="Basic and acidic residues" evidence="1">
    <location>
        <begin position="41"/>
        <end position="71"/>
    </location>
</feature>
<keyword evidence="3" id="KW-1185">Reference proteome</keyword>
<accession>A0AAV7RZK0</accession>
<evidence type="ECO:0000313" key="2">
    <source>
        <dbReference type="EMBL" id="KAJ1156910.1"/>
    </source>
</evidence>
<comment type="caution">
    <text evidence="2">The sequence shown here is derived from an EMBL/GenBank/DDBJ whole genome shotgun (WGS) entry which is preliminary data.</text>
</comment>
<proteinExistence type="predicted"/>
<dbReference type="EMBL" id="JANPWB010000009">
    <property type="protein sequence ID" value="KAJ1156910.1"/>
    <property type="molecule type" value="Genomic_DNA"/>
</dbReference>
<evidence type="ECO:0000256" key="1">
    <source>
        <dbReference type="SAM" id="MobiDB-lite"/>
    </source>
</evidence>
<organism evidence="2 3">
    <name type="scientific">Pleurodeles waltl</name>
    <name type="common">Iberian ribbed newt</name>
    <dbReference type="NCBI Taxonomy" id="8319"/>
    <lineage>
        <taxon>Eukaryota</taxon>
        <taxon>Metazoa</taxon>
        <taxon>Chordata</taxon>
        <taxon>Craniata</taxon>
        <taxon>Vertebrata</taxon>
        <taxon>Euteleostomi</taxon>
        <taxon>Amphibia</taxon>
        <taxon>Batrachia</taxon>
        <taxon>Caudata</taxon>
        <taxon>Salamandroidea</taxon>
        <taxon>Salamandridae</taxon>
        <taxon>Pleurodelinae</taxon>
        <taxon>Pleurodeles</taxon>
    </lineage>
</organism>
<dbReference type="AlphaFoldDB" id="A0AAV7RZK0"/>
<gene>
    <name evidence="2" type="ORF">NDU88_009627</name>
</gene>
<feature type="region of interest" description="Disordered" evidence="1">
    <location>
        <begin position="1"/>
        <end position="78"/>
    </location>
</feature>
<protein>
    <submittedName>
        <fullName evidence="2">Uncharacterized protein</fullName>
    </submittedName>
</protein>
<sequence>MAAHWFHPLSAGLQELKRRGPGDQGRAEDRGGRVPGGSRRRSSEARKDSEEGKTRRSIENPRGRRPNRTENQHGPNLG</sequence>
<reference evidence="2" key="1">
    <citation type="journal article" date="2022" name="bioRxiv">
        <title>Sequencing and chromosome-scale assembly of the giantPleurodeles waltlgenome.</title>
        <authorList>
            <person name="Brown T."/>
            <person name="Elewa A."/>
            <person name="Iarovenko S."/>
            <person name="Subramanian E."/>
            <person name="Araus A.J."/>
            <person name="Petzold A."/>
            <person name="Susuki M."/>
            <person name="Suzuki K.-i.T."/>
            <person name="Hayashi T."/>
            <person name="Toyoda A."/>
            <person name="Oliveira C."/>
            <person name="Osipova E."/>
            <person name="Leigh N.D."/>
            <person name="Simon A."/>
            <person name="Yun M.H."/>
        </authorList>
    </citation>
    <scope>NUCLEOTIDE SEQUENCE</scope>
    <source>
        <strain evidence="2">20211129_DDA</strain>
        <tissue evidence="2">Liver</tissue>
    </source>
</reference>
<feature type="compositionally biased region" description="Basic and acidic residues" evidence="1">
    <location>
        <begin position="15"/>
        <end position="32"/>
    </location>
</feature>
<dbReference type="Proteomes" id="UP001066276">
    <property type="component" value="Chromosome 5"/>
</dbReference>